<evidence type="ECO:0000259" key="8">
    <source>
        <dbReference type="PROSITE" id="PS52029"/>
    </source>
</evidence>
<evidence type="ECO:0000256" key="4">
    <source>
        <dbReference type="ARBA" id="ARBA00022960"/>
    </source>
</evidence>
<comment type="pathway">
    <text evidence="1 7">Cell wall biogenesis; peptidoglycan biosynthesis.</text>
</comment>
<sequence length="426" mass="46673">MCIGALAVAALLGFRSDSPAIGHAPTTDTPAIILEGAAADAAAIQRFYRARTHRPFWTDAAADMFRRMLANAGEDGLDPESFSAAITATRQKGMDREILLTQALLDYVRALRTPSESNRVFYVDAGLAPQTSADTLLRATADPPSATAYLAQVQQMHPLYERLRKALGDYRRTGINPTRLPNPDYEQALLINMDRLRALPADPGLRYILVNSASAKLIMVENGQSVAEMPVIVGRKQHQTPSLAGLIRFSVRNPYWNLPPDLIQARAARIASDGPALLEQERLELLSGWGDDARILQANEVDWPAVAAGTAKLRVRQLPGPDNMMGAVKFMLPNRLGIYLHDTPAKQNFARKDRLLSSGCVRVADAERLYTWLMHGKAMGAVNATELRVPLPEPVPVYILYLTAFPDGGSVVLQNDGYGRDPSRRS</sequence>
<accession>A0ABT0DZD7</accession>
<dbReference type="InterPro" id="IPR038063">
    <property type="entry name" value="Transpep_catalytic_dom"/>
</dbReference>
<keyword evidence="6 7" id="KW-0961">Cell wall biogenesis/degradation</keyword>
<dbReference type="SUPFAM" id="SSF141523">
    <property type="entry name" value="L,D-transpeptidase catalytic domain-like"/>
    <property type="match status" value="1"/>
</dbReference>
<dbReference type="PANTHER" id="PTHR41533:SF2">
    <property type="entry name" value="BLR7131 PROTEIN"/>
    <property type="match status" value="1"/>
</dbReference>
<comment type="similarity">
    <text evidence="2">Belongs to the YkuD family.</text>
</comment>
<evidence type="ECO:0000256" key="6">
    <source>
        <dbReference type="ARBA" id="ARBA00023316"/>
    </source>
</evidence>
<dbReference type="EMBL" id="JALKHS010000010">
    <property type="protein sequence ID" value="MCK0532491.1"/>
    <property type="molecule type" value="Genomic_DNA"/>
</dbReference>
<reference evidence="9 10" key="1">
    <citation type="submission" date="2022-04" db="EMBL/GenBank/DDBJ databases">
        <authorList>
            <person name="Huq M.A."/>
        </authorList>
    </citation>
    <scope>NUCLEOTIDE SEQUENCE [LARGE SCALE GENOMIC DNA]</scope>
    <source>
        <strain evidence="9 10">MAH-33</strain>
    </source>
</reference>
<dbReference type="RefSeq" id="WP_247232878.1">
    <property type="nucleotide sequence ID" value="NZ_JALKHS010000010.1"/>
</dbReference>
<protein>
    <submittedName>
        <fullName evidence="9">L,D-transpeptidase family protein</fullName>
    </submittedName>
</protein>
<name>A0ABT0DZD7_9SPHN</name>
<dbReference type="PANTHER" id="PTHR41533">
    <property type="entry name" value="L,D-TRANSPEPTIDASE HI_1667-RELATED"/>
    <property type="match status" value="1"/>
</dbReference>
<keyword evidence="3" id="KW-0808">Transferase</keyword>
<organism evidence="9 10">
    <name type="scientific">Sphingobium agri</name>
    <dbReference type="NCBI Taxonomy" id="2933566"/>
    <lineage>
        <taxon>Bacteria</taxon>
        <taxon>Pseudomonadati</taxon>
        <taxon>Pseudomonadota</taxon>
        <taxon>Alphaproteobacteria</taxon>
        <taxon>Sphingomonadales</taxon>
        <taxon>Sphingomonadaceae</taxon>
        <taxon>Sphingobium</taxon>
    </lineage>
</organism>
<evidence type="ECO:0000256" key="3">
    <source>
        <dbReference type="ARBA" id="ARBA00022679"/>
    </source>
</evidence>
<comment type="caution">
    <text evidence="9">The sequence shown here is derived from an EMBL/GenBank/DDBJ whole genome shotgun (WGS) entry which is preliminary data.</text>
</comment>
<feature type="domain" description="L,D-TPase catalytic" evidence="8">
    <location>
        <begin position="206"/>
        <end position="382"/>
    </location>
</feature>
<dbReference type="PROSITE" id="PS52029">
    <property type="entry name" value="LD_TPASE"/>
    <property type="match status" value="1"/>
</dbReference>
<proteinExistence type="inferred from homology"/>
<keyword evidence="4 7" id="KW-0133">Cell shape</keyword>
<dbReference type="InterPro" id="IPR045380">
    <property type="entry name" value="LD_TPept_scaffold_dom"/>
</dbReference>
<dbReference type="InterPro" id="IPR005490">
    <property type="entry name" value="LD_TPept_cat_dom"/>
</dbReference>
<evidence type="ECO:0000256" key="1">
    <source>
        <dbReference type="ARBA" id="ARBA00004752"/>
    </source>
</evidence>
<keyword evidence="10" id="KW-1185">Reference proteome</keyword>
<feature type="active site" description="Proton donor/acceptor" evidence="7">
    <location>
        <position position="341"/>
    </location>
</feature>
<dbReference type="CDD" id="cd16913">
    <property type="entry name" value="YkuD_like"/>
    <property type="match status" value="1"/>
</dbReference>
<keyword evidence="5 7" id="KW-0573">Peptidoglycan synthesis</keyword>
<evidence type="ECO:0000256" key="7">
    <source>
        <dbReference type="PROSITE-ProRule" id="PRU01373"/>
    </source>
</evidence>
<dbReference type="Proteomes" id="UP001203512">
    <property type="component" value="Unassembled WGS sequence"/>
</dbReference>
<dbReference type="Gene3D" id="2.40.440.10">
    <property type="entry name" value="L,D-transpeptidase catalytic domain-like"/>
    <property type="match status" value="1"/>
</dbReference>
<dbReference type="InterPro" id="IPR052905">
    <property type="entry name" value="LD-transpeptidase_YkuD-like"/>
</dbReference>
<evidence type="ECO:0000256" key="2">
    <source>
        <dbReference type="ARBA" id="ARBA00005992"/>
    </source>
</evidence>
<feature type="active site" description="Nucleophile" evidence="7">
    <location>
        <position position="360"/>
    </location>
</feature>
<gene>
    <name evidence="9" type="ORF">MU848_12950</name>
</gene>
<dbReference type="Pfam" id="PF03734">
    <property type="entry name" value="YkuD"/>
    <property type="match status" value="1"/>
</dbReference>
<evidence type="ECO:0000256" key="5">
    <source>
        <dbReference type="ARBA" id="ARBA00022984"/>
    </source>
</evidence>
<evidence type="ECO:0000313" key="9">
    <source>
        <dbReference type="EMBL" id="MCK0532491.1"/>
    </source>
</evidence>
<dbReference type="Pfam" id="PF20142">
    <property type="entry name" value="Scaffold"/>
    <property type="match status" value="1"/>
</dbReference>
<evidence type="ECO:0000313" key="10">
    <source>
        <dbReference type="Proteomes" id="UP001203512"/>
    </source>
</evidence>